<evidence type="ECO:0000256" key="1">
    <source>
        <dbReference type="SAM" id="MobiDB-lite"/>
    </source>
</evidence>
<evidence type="ECO:0000313" key="3">
    <source>
        <dbReference type="Proteomes" id="UP000252519"/>
    </source>
</evidence>
<proteinExistence type="predicted"/>
<dbReference type="OrthoDB" id="443402at2759"/>
<feature type="compositionally biased region" description="Low complexity" evidence="1">
    <location>
        <begin position="16"/>
        <end position="30"/>
    </location>
</feature>
<protein>
    <submittedName>
        <fullName evidence="2">Uncharacterized protein</fullName>
    </submittedName>
</protein>
<dbReference type="STRING" id="29170.A0A368F612"/>
<dbReference type="EMBL" id="JOJR01003855">
    <property type="protein sequence ID" value="RCN27584.1"/>
    <property type="molecule type" value="Genomic_DNA"/>
</dbReference>
<feature type="region of interest" description="Disordered" evidence="1">
    <location>
        <begin position="1"/>
        <end position="61"/>
    </location>
</feature>
<reference evidence="2 3" key="1">
    <citation type="submission" date="2014-10" db="EMBL/GenBank/DDBJ databases">
        <title>Draft genome of the hookworm Ancylostoma caninum.</title>
        <authorList>
            <person name="Mitreva M."/>
        </authorList>
    </citation>
    <scope>NUCLEOTIDE SEQUENCE [LARGE SCALE GENOMIC DNA]</scope>
    <source>
        <strain evidence="2 3">Baltimore</strain>
    </source>
</reference>
<dbReference type="Proteomes" id="UP000252519">
    <property type="component" value="Unassembled WGS sequence"/>
</dbReference>
<sequence length="61" mass="6592">MMNFFTQRKNGGGELSRSVSSSSKSGSRSPDSVERNRAPRSSEMVKTEEGEDVHGDSDAKA</sequence>
<accession>A0A368F612</accession>
<organism evidence="2 3">
    <name type="scientific">Ancylostoma caninum</name>
    <name type="common">Dog hookworm</name>
    <dbReference type="NCBI Taxonomy" id="29170"/>
    <lineage>
        <taxon>Eukaryota</taxon>
        <taxon>Metazoa</taxon>
        <taxon>Ecdysozoa</taxon>
        <taxon>Nematoda</taxon>
        <taxon>Chromadorea</taxon>
        <taxon>Rhabditida</taxon>
        <taxon>Rhabditina</taxon>
        <taxon>Rhabditomorpha</taxon>
        <taxon>Strongyloidea</taxon>
        <taxon>Ancylostomatidae</taxon>
        <taxon>Ancylostomatinae</taxon>
        <taxon>Ancylostoma</taxon>
    </lineage>
</organism>
<evidence type="ECO:0000313" key="2">
    <source>
        <dbReference type="EMBL" id="RCN27584.1"/>
    </source>
</evidence>
<comment type="caution">
    <text evidence="2">The sequence shown here is derived from an EMBL/GenBank/DDBJ whole genome shotgun (WGS) entry which is preliminary data.</text>
</comment>
<keyword evidence="3" id="KW-1185">Reference proteome</keyword>
<dbReference type="AlphaFoldDB" id="A0A368F612"/>
<gene>
    <name evidence="2" type="ORF">ANCCAN_26682</name>
</gene>
<name>A0A368F612_ANCCA</name>
<feature type="compositionally biased region" description="Basic and acidic residues" evidence="1">
    <location>
        <begin position="43"/>
        <end position="61"/>
    </location>
</feature>